<name>A0ACB9Z025_9PEZI</name>
<sequence length="1817" mass="201427">MPELSDVRPSIGSIKGADESASGSEKSVPQEHKHSNQIKDDNDDAGGERLQEDTDYEMETNPPENNTQGLVTLWQPPENGDIRLLRNYFLNDFDIVIVHGLWGARKPPWKNPGAGSSDWLETQGQCGKVMAFGYDPSRLLSGRHTRQSISTLATMLLDTLMAKRNKATKKRSIIFVAHDLGGTIVKSALTTAGLNPRLYGEVFDFSRILIFYGCPHRASNIEELEEYLTRFLYRSDSILEPRVPSPVGTTKHLAMAVAATNSLFLESKHMFQSYAISIYSDSDSADVDKAFSIFTGTMGMPFEICLASSLDNYVQIKNHVKSIRSLVRIDSNTLGYERYLLSAASPIPPLGLDLAADHPFAWITTNGRYKLWRNERRPQLLYLHGQSNTQSASEYIFHDLNKLDLENNREVTLYFTFDRYDLRRNSIQDMFATFLAQILGHFRTPADSLKNQFEQHRHDRSWNYKDLVNWFEYHRDSPEIKGIACVLNHFDECEPTSRSAFLADFSSISEAQERPWRVLITTQEPRVLLKELCNWPALDLDQSSSSPETYRELAITRSATYFDKVSSLIASPEMRYFKTQVNNDIQFIRSLEPNVQELILEHVSKHKYWPSQRCISDILGPIDDMGLESVVGKILSNIPDQYFALHALSWILYAVRPPTLWELAAAVTRTEEHAADNPVFFASPVDEVHDRLQTWLAGIVTIRHNEAVISTRRIREILTTTPSFDSGTPSLANRINKTAHTNIVRTCLTYLTISETKIGLQDVYDNSRYNDTHLAMICDRTSLHNYATQFWVHHLSLSYAEFYPSEDIESFVESGAVSSWAQARWVLANPFTRSQQPFKSLYPALAGIGLVDQAECWLAGADDLPAGLIEACYNASLQTARQLLLRLQHTVESLNEALTAAGANGNEAAWIALINTIQEICPDFPWKTRGALVARAGWLGLEKVVFKLLQLGCPADELDPARSTPKPPIQLAVRANSMDATKLLLDHGADPKRVLKYKETLVHIAAYCGHAEMIKLLTSHGTDPNALNSRMVSPILFASLWGRSKAVEALIELGANPNLKPAENQDEPGWSPLLYAIDQRNIYCAHALINGNADPNIVGYDGTPLRYAVVKGLLEICENLLEKHANIFHDSITPPILICATSTATCENRLEIIRLLVDKGARINAEDDEGNTALSWACWSDDPQRLSIVEYLLVQGADVNCHNHDGTRPLHIAISRGDTSLLSLLLQQENIELNTLGPKNKTPLIMAIHNASMVKMLLEKGADPDIRPEGNDSALMGAVWGKHTEAASLLVQYNGQIDPPDELRNYEHWEPMESAVEQGLSDIIRILAEGGADVNRRFLDGGTLVHKGLNNTGLGALLEFRPILDVKDNYGNTPLHKISRYTPLENIKLLVRARSDINATNSRGATPLIQALMETHEEAAKYYLSKNADINICSSFYGTALHAACLGGMLDLAKELIGIGADVNLTMDNAVGTPLVSALLSGSEIYGNRNTPFIEFGNLNTPVIESEDWKMELTNILIDAEANIAAPTGFVFGTVGVAAAWGCSSDEIIALTCKGANFNVGDSMGRWPVHIAAARGLTSILYSVLDAGNRATQKDKGGRNAVSWAAQGGNLDIFLKLLELTGDQSIHEPDLSGWTPLSWAARGRSPGSGSETGQCDIIKELLRLGADRSVRSQIQGKEYTPLGIAMYHGRDQDLLKLFTTRGEDNRQLGNIDVSQSSESTDGIPHLAENTQLTDGDGFCDFCLLDIEGIRYDCTTCSNFCFCYKCYSLKDILHPLDHEFIAVGDEFRTSSAASQPRSPSPVPSLSDSSSVLSSNSED</sequence>
<accession>A0ACB9Z025</accession>
<protein>
    <submittedName>
        <fullName evidence="1">Ankyrin repeat-containing domain protein</fullName>
    </submittedName>
</protein>
<proteinExistence type="predicted"/>
<comment type="caution">
    <text evidence="1">The sequence shown here is derived from an EMBL/GenBank/DDBJ whole genome shotgun (WGS) entry which is preliminary data.</text>
</comment>
<reference evidence="1 2" key="1">
    <citation type="journal article" date="2022" name="New Phytol.">
        <title>Ecological generalism drives hyperdiversity of secondary metabolite gene clusters in xylarialean endophytes.</title>
        <authorList>
            <person name="Franco M.E.E."/>
            <person name="Wisecaver J.H."/>
            <person name="Arnold A.E."/>
            <person name="Ju Y.M."/>
            <person name="Slot J.C."/>
            <person name="Ahrendt S."/>
            <person name="Moore L.P."/>
            <person name="Eastman K.E."/>
            <person name="Scott K."/>
            <person name="Konkel Z."/>
            <person name="Mondo S.J."/>
            <person name="Kuo A."/>
            <person name="Hayes R.D."/>
            <person name="Haridas S."/>
            <person name="Andreopoulos B."/>
            <person name="Riley R."/>
            <person name="LaButti K."/>
            <person name="Pangilinan J."/>
            <person name="Lipzen A."/>
            <person name="Amirebrahimi M."/>
            <person name="Yan J."/>
            <person name="Adam C."/>
            <person name="Keymanesh K."/>
            <person name="Ng V."/>
            <person name="Louie K."/>
            <person name="Northen T."/>
            <person name="Drula E."/>
            <person name="Henrissat B."/>
            <person name="Hsieh H.M."/>
            <person name="Youens-Clark K."/>
            <person name="Lutzoni F."/>
            <person name="Miadlikowska J."/>
            <person name="Eastwood D.C."/>
            <person name="Hamelin R.C."/>
            <person name="Grigoriev I.V."/>
            <person name="U'Ren J.M."/>
        </authorList>
    </citation>
    <scope>NUCLEOTIDE SEQUENCE [LARGE SCALE GENOMIC DNA]</scope>
    <source>
        <strain evidence="1 2">CBS 119005</strain>
    </source>
</reference>
<gene>
    <name evidence="1" type="ORF">F4820DRAFT_423044</name>
</gene>
<dbReference type="EMBL" id="MU393483">
    <property type="protein sequence ID" value="KAI4864671.1"/>
    <property type="molecule type" value="Genomic_DNA"/>
</dbReference>
<evidence type="ECO:0000313" key="2">
    <source>
        <dbReference type="Proteomes" id="UP001497700"/>
    </source>
</evidence>
<evidence type="ECO:0000313" key="1">
    <source>
        <dbReference type="EMBL" id="KAI4864671.1"/>
    </source>
</evidence>
<keyword evidence="2" id="KW-1185">Reference proteome</keyword>
<organism evidence="1 2">
    <name type="scientific">Hypoxylon rubiginosum</name>
    <dbReference type="NCBI Taxonomy" id="110542"/>
    <lineage>
        <taxon>Eukaryota</taxon>
        <taxon>Fungi</taxon>
        <taxon>Dikarya</taxon>
        <taxon>Ascomycota</taxon>
        <taxon>Pezizomycotina</taxon>
        <taxon>Sordariomycetes</taxon>
        <taxon>Xylariomycetidae</taxon>
        <taxon>Xylariales</taxon>
        <taxon>Hypoxylaceae</taxon>
        <taxon>Hypoxylon</taxon>
    </lineage>
</organism>
<dbReference type="Proteomes" id="UP001497700">
    <property type="component" value="Unassembled WGS sequence"/>
</dbReference>